<dbReference type="KEGG" id="fno:Fnod_0420"/>
<dbReference type="AlphaFoldDB" id="A7HK52"/>
<organism evidence="9 10">
    <name type="scientific">Fervidobacterium nodosum (strain ATCC 35602 / DSM 5306 / Rt17-B1)</name>
    <dbReference type="NCBI Taxonomy" id="381764"/>
    <lineage>
        <taxon>Bacteria</taxon>
        <taxon>Thermotogati</taxon>
        <taxon>Thermotogota</taxon>
        <taxon>Thermotogae</taxon>
        <taxon>Thermotogales</taxon>
        <taxon>Fervidobacteriaceae</taxon>
        <taxon>Fervidobacterium</taxon>
    </lineage>
</organism>
<feature type="transmembrane region" description="Helical" evidence="7">
    <location>
        <begin position="148"/>
        <end position="169"/>
    </location>
</feature>
<dbReference type="InterPro" id="IPR036259">
    <property type="entry name" value="MFS_trans_sf"/>
</dbReference>
<feature type="transmembrane region" description="Helical" evidence="7">
    <location>
        <begin position="352"/>
        <end position="371"/>
    </location>
</feature>
<evidence type="ECO:0000259" key="8">
    <source>
        <dbReference type="PROSITE" id="PS50850"/>
    </source>
</evidence>
<sequence length="414" mass="45610">MAKYMNPYRSLKNKNYRKFWIAQSISLIGSWIDTTLRGWVAVSLFSEDKAAGFIGLIAFLKGFPSIFFSPIAGVLIDWFGAKSILFYTQLLDAVNAFIMAYLVWKGLLSPVFLLVLSFAMGVTSGFYLPSRNTFISSIVDRSLLPNALALHSMIFNVARMVGPTIAGFIVKYYGLQLGFVINAISFVPLLVVLLIIPEEKIGYSKNNSFGKFFKDLFEGVKYLVKDRTLSLTLTGLSVYSLFGMPFGMLMQAFVKSVVKSDIVGYGLIMGFMGLGAFIGANIVGAVPPERLIKLREELLLLIIGVNILIASFYPTFTPYAALIIGACQSSFFNITNSRTQLLSPNHMKGRVMSLYSFINTGGSPTGTFLLGLIGNKIGVRNSYVFSGIIVTIYAISRITFLVNHPKTVNTPTEK</sequence>
<comment type="subcellular location">
    <subcellularLocation>
        <location evidence="1">Cell membrane</location>
        <topology evidence="1">Multi-pass membrane protein</topology>
    </subcellularLocation>
</comment>
<evidence type="ECO:0000256" key="4">
    <source>
        <dbReference type="ARBA" id="ARBA00022692"/>
    </source>
</evidence>
<feature type="transmembrane region" description="Helical" evidence="7">
    <location>
        <begin position="229"/>
        <end position="250"/>
    </location>
</feature>
<protein>
    <submittedName>
        <fullName evidence="9">Major facilitator superfamily MFS_1</fullName>
    </submittedName>
</protein>
<evidence type="ECO:0000256" key="7">
    <source>
        <dbReference type="SAM" id="Phobius"/>
    </source>
</evidence>
<reference evidence="9 10" key="2">
    <citation type="journal article" date="2009" name="Proc. Natl. Acad. Sci. U.S.A.">
        <title>On the chimeric nature, thermophilic origin, and phylogenetic placement of the Thermotogales.</title>
        <authorList>
            <person name="Zhaxybayeva O."/>
            <person name="Swithers K.S."/>
            <person name="Lapierre P."/>
            <person name="Fournier G.P."/>
            <person name="Bickhart D.M."/>
            <person name="DeBoy R.T."/>
            <person name="Nelson K.E."/>
            <person name="Nesbo C.L."/>
            <person name="Doolittle W.F."/>
            <person name="Gogarten J.P."/>
            <person name="Noll K.M."/>
        </authorList>
    </citation>
    <scope>NUCLEOTIDE SEQUENCE [LARGE SCALE GENOMIC DNA]</scope>
    <source>
        <strain evidence="10">ATCC 35602 / DSM 5306 / Rt17-B1</strain>
    </source>
</reference>
<dbReference type="InterPro" id="IPR020846">
    <property type="entry name" value="MFS_dom"/>
</dbReference>
<keyword evidence="3" id="KW-1003">Cell membrane</keyword>
<dbReference type="GO" id="GO:0022857">
    <property type="term" value="F:transmembrane transporter activity"/>
    <property type="evidence" value="ECO:0007669"/>
    <property type="project" value="InterPro"/>
</dbReference>
<feature type="transmembrane region" description="Helical" evidence="7">
    <location>
        <begin position="383"/>
        <end position="402"/>
    </location>
</feature>
<dbReference type="STRING" id="381764.Fnod_0420"/>
<gene>
    <name evidence="9" type="ordered locus">Fnod_0420</name>
</gene>
<accession>A7HK52</accession>
<feature type="transmembrane region" description="Helical" evidence="7">
    <location>
        <begin position="84"/>
        <end position="104"/>
    </location>
</feature>
<name>A7HK52_FERNB</name>
<dbReference type="EMBL" id="CP000771">
    <property type="protein sequence ID" value="ABS60285.1"/>
    <property type="molecule type" value="Genomic_DNA"/>
</dbReference>
<evidence type="ECO:0000256" key="1">
    <source>
        <dbReference type="ARBA" id="ARBA00004651"/>
    </source>
</evidence>
<dbReference type="GO" id="GO:0005886">
    <property type="term" value="C:plasma membrane"/>
    <property type="evidence" value="ECO:0007669"/>
    <property type="project" value="UniProtKB-SubCell"/>
</dbReference>
<keyword evidence="5 7" id="KW-1133">Transmembrane helix</keyword>
<feature type="transmembrane region" description="Helical" evidence="7">
    <location>
        <begin position="110"/>
        <end position="128"/>
    </location>
</feature>
<dbReference type="Pfam" id="PF05977">
    <property type="entry name" value="MFS_3"/>
    <property type="match status" value="1"/>
</dbReference>
<keyword evidence="6 7" id="KW-0472">Membrane</keyword>
<proteinExistence type="predicted"/>
<feature type="transmembrane region" description="Helical" evidence="7">
    <location>
        <begin position="175"/>
        <end position="196"/>
    </location>
</feature>
<dbReference type="Proteomes" id="UP000002415">
    <property type="component" value="Chromosome"/>
</dbReference>
<keyword evidence="2" id="KW-0813">Transport</keyword>
<dbReference type="CDD" id="cd06173">
    <property type="entry name" value="MFS_MefA_like"/>
    <property type="match status" value="1"/>
</dbReference>
<dbReference type="HOGENOM" id="CLU_034180_11_2_0"/>
<evidence type="ECO:0000256" key="2">
    <source>
        <dbReference type="ARBA" id="ARBA00022448"/>
    </source>
</evidence>
<evidence type="ECO:0000256" key="5">
    <source>
        <dbReference type="ARBA" id="ARBA00022989"/>
    </source>
</evidence>
<reference evidence="9 10" key="1">
    <citation type="submission" date="2007-07" db="EMBL/GenBank/DDBJ databases">
        <title>Complete sequence of Fervidobacterium nodosum Rt17-B1.</title>
        <authorList>
            <consortium name="US DOE Joint Genome Institute"/>
            <person name="Copeland A."/>
            <person name="Lucas S."/>
            <person name="Lapidus A."/>
            <person name="Barry K."/>
            <person name="Glavina del Rio T."/>
            <person name="Dalin E."/>
            <person name="Tice H."/>
            <person name="Pitluck S."/>
            <person name="Saunders E."/>
            <person name="Brettin T."/>
            <person name="Bruce D."/>
            <person name="Detter J.C."/>
            <person name="Han C."/>
            <person name="Schmutz J."/>
            <person name="Larimer F."/>
            <person name="Land M."/>
            <person name="Hauser L."/>
            <person name="Kyrpides N."/>
            <person name="Mikhailova N."/>
            <person name="Nelson K."/>
            <person name="Gogarten J.P."/>
            <person name="Noll K."/>
            <person name="Richardson P."/>
        </authorList>
    </citation>
    <scope>NUCLEOTIDE SEQUENCE [LARGE SCALE GENOMIC DNA]</scope>
    <source>
        <strain evidence="10">ATCC 35602 / DSM 5306 / Rt17-B1</strain>
    </source>
</reference>
<dbReference type="RefSeq" id="WP_011993605.1">
    <property type="nucleotide sequence ID" value="NC_009718.1"/>
</dbReference>
<evidence type="ECO:0000256" key="6">
    <source>
        <dbReference type="ARBA" id="ARBA00023136"/>
    </source>
</evidence>
<dbReference type="OrthoDB" id="9775268at2"/>
<evidence type="ECO:0000256" key="3">
    <source>
        <dbReference type="ARBA" id="ARBA00022475"/>
    </source>
</evidence>
<feature type="domain" description="Major facilitator superfamily (MFS) profile" evidence="8">
    <location>
        <begin position="19"/>
        <end position="405"/>
    </location>
</feature>
<feature type="transmembrane region" description="Helical" evidence="7">
    <location>
        <begin position="298"/>
        <end position="316"/>
    </location>
</feature>
<dbReference type="Gene3D" id="1.20.1250.20">
    <property type="entry name" value="MFS general substrate transporter like domains"/>
    <property type="match status" value="1"/>
</dbReference>
<keyword evidence="4 7" id="KW-0812">Transmembrane</keyword>
<evidence type="ECO:0000313" key="9">
    <source>
        <dbReference type="EMBL" id="ABS60285.1"/>
    </source>
</evidence>
<dbReference type="PANTHER" id="PTHR23513">
    <property type="entry name" value="INTEGRAL MEMBRANE EFFLUX PROTEIN-RELATED"/>
    <property type="match status" value="1"/>
</dbReference>
<evidence type="ECO:0000313" key="10">
    <source>
        <dbReference type="Proteomes" id="UP000002415"/>
    </source>
</evidence>
<dbReference type="SUPFAM" id="SSF103473">
    <property type="entry name" value="MFS general substrate transporter"/>
    <property type="match status" value="1"/>
</dbReference>
<dbReference type="InterPro" id="IPR010290">
    <property type="entry name" value="TM_effector"/>
</dbReference>
<dbReference type="PANTHER" id="PTHR23513:SF11">
    <property type="entry name" value="STAPHYLOFERRIN A TRANSPORTER"/>
    <property type="match status" value="1"/>
</dbReference>
<dbReference type="PROSITE" id="PS50850">
    <property type="entry name" value="MFS"/>
    <property type="match status" value="1"/>
</dbReference>
<feature type="transmembrane region" description="Helical" evidence="7">
    <location>
        <begin position="52"/>
        <end position="72"/>
    </location>
</feature>
<feature type="transmembrane region" description="Helical" evidence="7">
    <location>
        <begin position="20"/>
        <end position="40"/>
    </location>
</feature>
<dbReference type="eggNOG" id="COG2814">
    <property type="taxonomic scope" value="Bacteria"/>
</dbReference>
<feature type="transmembrane region" description="Helical" evidence="7">
    <location>
        <begin position="262"/>
        <end position="286"/>
    </location>
</feature>
<keyword evidence="10" id="KW-1185">Reference proteome</keyword>